<dbReference type="AlphaFoldDB" id="A0A9X1VQA9"/>
<dbReference type="EMBL" id="JALGBI010000001">
    <property type="protein sequence ID" value="MCJ0761831.1"/>
    <property type="molecule type" value="Genomic_DNA"/>
</dbReference>
<dbReference type="Proteomes" id="UP001139447">
    <property type="component" value="Unassembled WGS sequence"/>
</dbReference>
<dbReference type="InterPro" id="IPR014710">
    <property type="entry name" value="RmlC-like_jellyroll"/>
</dbReference>
<reference evidence="1" key="1">
    <citation type="submission" date="2022-03" db="EMBL/GenBank/DDBJ databases">
        <authorList>
            <person name="Woo C.Y."/>
        </authorList>
    </citation>
    <scope>NUCLEOTIDE SEQUENCE</scope>
    <source>
        <strain evidence="1">CYS-02</strain>
    </source>
</reference>
<dbReference type="CDD" id="cd20293">
    <property type="entry name" value="cupin_HutD_N"/>
    <property type="match status" value="1"/>
</dbReference>
<dbReference type="InterPro" id="IPR010282">
    <property type="entry name" value="Uncharacterised_HutD/Ves"/>
</dbReference>
<dbReference type="PANTHER" id="PTHR37943">
    <property type="entry name" value="PROTEIN VES"/>
    <property type="match status" value="1"/>
</dbReference>
<name>A0A9X1VQA9_9BURK</name>
<proteinExistence type="predicted"/>
<evidence type="ECO:0000313" key="1">
    <source>
        <dbReference type="EMBL" id="MCJ0761831.1"/>
    </source>
</evidence>
<dbReference type="InterPro" id="IPR011051">
    <property type="entry name" value="RmlC_Cupin_sf"/>
</dbReference>
<organism evidence="1 2">
    <name type="scientific">Variovorax terrae</name>
    <dbReference type="NCBI Taxonomy" id="2923278"/>
    <lineage>
        <taxon>Bacteria</taxon>
        <taxon>Pseudomonadati</taxon>
        <taxon>Pseudomonadota</taxon>
        <taxon>Betaproteobacteria</taxon>
        <taxon>Burkholderiales</taxon>
        <taxon>Comamonadaceae</taxon>
        <taxon>Variovorax</taxon>
    </lineage>
</organism>
<dbReference type="Pfam" id="PF05962">
    <property type="entry name" value="HutD"/>
    <property type="match status" value="1"/>
</dbReference>
<dbReference type="Gene3D" id="2.60.120.10">
    <property type="entry name" value="Jelly Rolls"/>
    <property type="match status" value="1"/>
</dbReference>
<keyword evidence="2" id="KW-1185">Reference proteome</keyword>
<accession>A0A9X1VQA9</accession>
<gene>
    <name evidence="1" type="ORF">MMF98_01285</name>
</gene>
<evidence type="ECO:0000313" key="2">
    <source>
        <dbReference type="Proteomes" id="UP001139447"/>
    </source>
</evidence>
<dbReference type="SUPFAM" id="SSF51182">
    <property type="entry name" value="RmlC-like cupins"/>
    <property type="match status" value="1"/>
</dbReference>
<comment type="caution">
    <text evidence="1">The sequence shown here is derived from an EMBL/GenBank/DDBJ whole genome shotgun (WGS) entry which is preliminary data.</text>
</comment>
<dbReference type="PANTHER" id="PTHR37943:SF1">
    <property type="entry name" value="PROTEIN VES"/>
    <property type="match status" value="1"/>
</dbReference>
<protein>
    <submittedName>
        <fullName evidence="1">HutD family protein</fullName>
    </submittedName>
</protein>
<sequence>MQRFDLAAVPPTPWKNGGGHTRELACWPPGAGMDGFEWRVSVATIAAPGPFSAFAGVQRQIMLLGGNGVHLRAKDGSLDYALDQRWQPLAFPGDVAVDCTLLGGASTDFNLMLRRGRWQGAVQPVREARTPGSTPAGLCMVLAGRWRRGGDTLTAGQGFWWSAAVAGPALVPQAAPGGEAPVLAWVGLTPEIGMKTADCPHQAVVECY</sequence>